<reference evidence="1 2" key="1">
    <citation type="submission" date="2018-10" db="EMBL/GenBank/DDBJ databases">
        <title>Draft Genome Sequence of Anaerotignum sp. KCTC 15736.</title>
        <authorList>
            <person name="Choi S.H."/>
            <person name="Kim J.S."/>
            <person name="Kang S.W."/>
            <person name="Lee J.S."/>
            <person name="Park S.H."/>
        </authorList>
    </citation>
    <scope>NUCLEOTIDE SEQUENCE [LARGE SCALE GENOMIC DNA]</scope>
    <source>
        <strain evidence="1 2">KCTC 15736</strain>
    </source>
</reference>
<protein>
    <submittedName>
        <fullName evidence="1">Uncharacterized protein</fullName>
    </submittedName>
</protein>
<proteinExistence type="predicted"/>
<keyword evidence="2" id="KW-1185">Reference proteome</keyword>
<comment type="caution">
    <text evidence="1">The sequence shown here is derived from an EMBL/GenBank/DDBJ whole genome shotgun (WGS) entry which is preliminary data.</text>
</comment>
<organism evidence="1 2">
    <name type="scientific">Anaerotignum faecicola</name>
    <dbReference type="NCBI Taxonomy" id="2358141"/>
    <lineage>
        <taxon>Bacteria</taxon>
        <taxon>Bacillati</taxon>
        <taxon>Bacillota</taxon>
        <taxon>Clostridia</taxon>
        <taxon>Lachnospirales</taxon>
        <taxon>Anaerotignaceae</taxon>
        <taxon>Anaerotignum</taxon>
    </lineage>
</organism>
<dbReference type="AlphaFoldDB" id="A0A401LDH5"/>
<sequence>MRHKRHDIEKFTKEGLTNYKRKSKKRLQKKKFTKEEILQKKKKHKREKFLNLQKTKRSRFFTKEELKKEMQNGRIEGQGGNLHENKKSRYYRSGACRRARCIQLSGAGHCG</sequence>
<evidence type="ECO:0000313" key="2">
    <source>
        <dbReference type="Proteomes" id="UP000287361"/>
    </source>
</evidence>
<evidence type="ECO:0000313" key="1">
    <source>
        <dbReference type="EMBL" id="GCB29425.1"/>
    </source>
</evidence>
<dbReference type="Proteomes" id="UP000287361">
    <property type="component" value="Unassembled WGS sequence"/>
</dbReference>
<dbReference type="EMBL" id="BHVZ01000001">
    <property type="protein sequence ID" value="GCB29425.1"/>
    <property type="molecule type" value="Genomic_DNA"/>
</dbReference>
<gene>
    <name evidence="1" type="ORF">KGMB03357_10860</name>
</gene>
<name>A0A401LDH5_9FIRM</name>
<accession>A0A401LDH5</accession>